<evidence type="ECO:0000313" key="2">
    <source>
        <dbReference type="Proteomes" id="UP000054217"/>
    </source>
</evidence>
<reference evidence="1 2" key="1">
    <citation type="submission" date="2014-04" db="EMBL/GenBank/DDBJ databases">
        <authorList>
            <consortium name="DOE Joint Genome Institute"/>
            <person name="Kuo A."/>
            <person name="Kohler A."/>
            <person name="Costa M.D."/>
            <person name="Nagy L.G."/>
            <person name="Floudas D."/>
            <person name="Copeland A."/>
            <person name="Barry K.W."/>
            <person name="Cichocki N."/>
            <person name="Veneault-Fourrey C."/>
            <person name="LaButti K."/>
            <person name="Lindquist E.A."/>
            <person name="Lipzen A."/>
            <person name="Lundell T."/>
            <person name="Morin E."/>
            <person name="Murat C."/>
            <person name="Sun H."/>
            <person name="Tunlid A."/>
            <person name="Henrissat B."/>
            <person name="Grigoriev I.V."/>
            <person name="Hibbett D.S."/>
            <person name="Martin F."/>
            <person name="Nordberg H.P."/>
            <person name="Cantor M.N."/>
            <person name="Hua S.X."/>
        </authorList>
    </citation>
    <scope>NUCLEOTIDE SEQUENCE [LARGE SCALE GENOMIC DNA]</scope>
    <source>
        <strain evidence="1 2">Marx 270</strain>
    </source>
</reference>
<dbReference type="EMBL" id="KN831946">
    <property type="protein sequence ID" value="KIO13712.1"/>
    <property type="molecule type" value="Genomic_DNA"/>
</dbReference>
<protein>
    <recommendedName>
        <fullName evidence="3">Anaphase-promoting complex subunit 4 WD40 domain-containing protein</fullName>
    </recommendedName>
</protein>
<gene>
    <name evidence="1" type="ORF">M404DRAFT_122807</name>
</gene>
<dbReference type="InParanoid" id="A0A0C3KVU0"/>
<name>A0A0C3KVU0_PISTI</name>
<dbReference type="Proteomes" id="UP000054217">
    <property type="component" value="Unassembled WGS sequence"/>
</dbReference>
<organism evidence="1 2">
    <name type="scientific">Pisolithus tinctorius Marx 270</name>
    <dbReference type="NCBI Taxonomy" id="870435"/>
    <lineage>
        <taxon>Eukaryota</taxon>
        <taxon>Fungi</taxon>
        <taxon>Dikarya</taxon>
        <taxon>Basidiomycota</taxon>
        <taxon>Agaricomycotina</taxon>
        <taxon>Agaricomycetes</taxon>
        <taxon>Agaricomycetidae</taxon>
        <taxon>Boletales</taxon>
        <taxon>Sclerodermatineae</taxon>
        <taxon>Pisolithaceae</taxon>
        <taxon>Pisolithus</taxon>
    </lineage>
</organism>
<evidence type="ECO:0008006" key="3">
    <source>
        <dbReference type="Google" id="ProtNLM"/>
    </source>
</evidence>
<sequence length="134" mass="14643">MEVQSIWHVEGNIRSESASVDLVAINESTGCIATWSAHYLWLHTITARPIAKLDLSLTCDPTSQVSPIAFHKHEYSPLGILAMGDGQGSVTLCTWNTDGAPQDTNAQWEFVEVRRLSPEHDSSAAVTALKFSGY</sequence>
<reference evidence="2" key="2">
    <citation type="submission" date="2015-01" db="EMBL/GenBank/DDBJ databases">
        <title>Evolutionary Origins and Diversification of the Mycorrhizal Mutualists.</title>
        <authorList>
            <consortium name="DOE Joint Genome Institute"/>
            <consortium name="Mycorrhizal Genomics Consortium"/>
            <person name="Kohler A."/>
            <person name="Kuo A."/>
            <person name="Nagy L.G."/>
            <person name="Floudas D."/>
            <person name="Copeland A."/>
            <person name="Barry K.W."/>
            <person name="Cichocki N."/>
            <person name="Veneault-Fourrey C."/>
            <person name="LaButti K."/>
            <person name="Lindquist E.A."/>
            <person name="Lipzen A."/>
            <person name="Lundell T."/>
            <person name="Morin E."/>
            <person name="Murat C."/>
            <person name="Riley R."/>
            <person name="Ohm R."/>
            <person name="Sun H."/>
            <person name="Tunlid A."/>
            <person name="Henrissat B."/>
            <person name="Grigoriev I.V."/>
            <person name="Hibbett D.S."/>
            <person name="Martin F."/>
        </authorList>
    </citation>
    <scope>NUCLEOTIDE SEQUENCE [LARGE SCALE GENOMIC DNA]</scope>
    <source>
        <strain evidence="2">Marx 270</strain>
    </source>
</reference>
<proteinExistence type="predicted"/>
<keyword evidence="2" id="KW-1185">Reference proteome</keyword>
<dbReference type="STRING" id="870435.A0A0C3KVU0"/>
<dbReference type="AlphaFoldDB" id="A0A0C3KVU0"/>
<dbReference type="OrthoDB" id="26681at2759"/>
<dbReference type="HOGENOM" id="CLU_1678203_0_0_1"/>
<accession>A0A0C3KVU0</accession>
<evidence type="ECO:0000313" key="1">
    <source>
        <dbReference type="EMBL" id="KIO13712.1"/>
    </source>
</evidence>